<dbReference type="GO" id="GO:0008080">
    <property type="term" value="F:N-acetyltransferase activity"/>
    <property type="evidence" value="ECO:0007669"/>
    <property type="project" value="TreeGrafter"/>
</dbReference>
<organism evidence="2 3">
    <name type="scientific">Diversispora epigaea</name>
    <dbReference type="NCBI Taxonomy" id="1348612"/>
    <lineage>
        <taxon>Eukaryota</taxon>
        <taxon>Fungi</taxon>
        <taxon>Fungi incertae sedis</taxon>
        <taxon>Mucoromycota</taxon>
        <taxon>Glomeromycotina</taxon>
        <taxon>Glomeromycetes</taxon>
        <taxon>Diversisporales</taxon>
        <taxon>Diversisporaceae</taxon>
        <taxon>Diversispora</taxon>
    </lineage>
</organism>
<proteinExistence type="predicted"/>
<keyword evidence="3" id="KW-1185">Reference proteome</keyword>
<dbReference type="Proteomes" id="UP000266861">
    <property type="component" value="Unassembled WGS sequence"/>
</dbReference>
<dbReference type="InterPro" id="IPR052058">
    <property type="entry name" value="Alcohol_O-acetyltransferase"/>
</dbReference>
<protein>
    <recommendedName>
        <fullName evidence="4">Condensation domain-containing protein</fullName>
    </recommendedName>
</protein>
<gene>
    <name evidence="2" type="ORF">Glove_22g163</name>
</gene>
<dbReference type="OrthoDB" id="2150604at2759"/>
<evidence type="ECO:0000313" key="2">
    <source>
        <dbReference type="EMBL" id="RHZ88443.1"/>
    </source>
</evidence>
<evidence type="ECO:0000256" key="1">
    <source>
        <dbReference type="SAM" id="MobiDB-lite"/>
    </source>
</evidence>
<dbReference type="PANTHER" id="PTHR28037">
    <property type="entry name" value="ALCOHOL O-ACETYLTRANSFERASE 1-RELATED"/>
    <property type="match status" value="1"/>
</dbReference>
<comment type="caution">
    <text evidence="2">The sequence shown here is derived from an EMBL/GenBank/DDBJ whole genome shotgun (WGS) entry which is preliminary data.</text>
</comment>
<reference evidence="2 3" key="1">
    <citation type="submission" date="2018-08" db="EMBL/GenBank/DDBJ databases">
        <title>Genome and evolution of the arbuscular mycorrhizal fungus Diversispora epigaea (formerly Glomus versiforme) and its bacterial endosymbionts.</title>
        <authorList>
            <person name="Sun X."/>
            <person name="Fei Z."/>
            <person name="Harrison M."/>
        </authorList>
    </citation>
    <scope>NUCLEOTIDE SEQUENCE [LARGE SCALE GENOMIC DNA]</scope>
    <source>
        <strain evidence="2 3">IT104</strain>
    </source>
</reference>
<feature type="region of interest" description="Disordered" evidence="1">
    <location>
        <begin position="401"/>
        <end position="450"/>
    </location>
</feature>
<accession>A0A397JU87</accession>
<name>A0A397JU87_9GLOM</name>
<feature type="compositionally biased region" description="Low complexity" evidence="1">
    <location>
        <begin position="401"/>
        <end position="443"/>
    </location>
</feature>
<dbReference type="AlphaFoldDB" id="A0A397JU87"/>
<evidence type="ECO:0008006" key="4">
    <source>
        <dbReference type="Google" id="ProtNLM"/>
    </source>
</evidence>
<dbReference type="EMBL" id="PQFF01000020">
    <property type="protein sequence ID" value="RHZ88443.1"/>
    <property type="molecule type" value="Genomic_DNA"/>
</dbReference>
<dbReference type="STRING" id="1348612.A0A397JU87"/>
<evidence type="ECO:0000313" key="3">
    <source>
        <dbReference type="Proteomes" id="UP000266861"/>
    </source>
</evidence>
<dbReference type="PANTHER" id="PTHR28037:SF1">
    <property type="entry name" value="ALCOHOL O-ACETYLTRANSFERASE 1-RELATED"/>
    <property type="match status" value="1"/>
</dbReference>
<sequence length="678" mass="77799">MPTLIRPVSNLERFYLILQNVSNYTNVGFTIRYRWDELYQLNSTTNSVNTELAKKSILQILYPTLTTLLQNLPNLSVCIHNANSNKPAYLQLDEIDLSSLVKFVSVSSDQDLEKLLEHEHDLKFNLEDESKPLWRIVVGIYKYGIKKTPGSSGEDSGIDGMEKTRRSDYDFCVFFCWHHVIGDGMSAFAIHGTFLKVLKQTFKEYNETPKRKTHQPYLPSSKILTKHLTTRMHDPIETLHDLQPSILSLIKEGCSEFLLPSFLQKQLKGQYWAGDKHLKDTPYYQNRIKIFSLPSRYYEKIISATKSNQTTFHSVFNTAILFSSYHHLLSFSFNGVKGKRFRNRKRRSPATSNNTLKIMTPVSVRKYTSPNIPWTEMGNFVSETVFNYSFPKPSFSEISSANTSASNSARNSTSTTSTTNSKYSVSSRLSSQSTFSRRSTNSNRKSRKIKYNKNNKIKNINFWELCHTFKYQLEKSIPEAIGDIGLRGFLPKDRKDLEAYYKNKNNLYPNGRAFSIMPSNLGKFPKLDENGIMDIPIFEVTSPIISNERNSILLEKFEENQNQFCGRSSFYGHPKSGREEYYSDSIYSDSGSNGGEEEFNNSNGWEIVDMIFSQSIWKDGPATIVNAITYENKFNITISYQEGSVAEEKIERFGEGIIKCLKILADRGDVEIHDIILY</sequence>